<feature type="compositionally biased region" description="Basic residues" evidence="1">
    <location>
        <begin position="29"/>
        <end position="45"/>
    </location>
</feature>
<sequence>MNDTLPPLTLRYTLTPKAQHSPKNNPPHAPHRRQHDPHRPQKRRREQPSYERRDELGVRGGMAVLVWVLSCMEMPLLGRMESRVEGMTIGGGRGGIVRRRQFRGGGRGRRVWSRGRGRGRRVSRRRTGIHPAFPFLRYRVQPHPPPFPTPIRIPTIPTPKPHPTERTRRSGGSLLAASKPTPYDRHDLTPLRLLPLLHPHPRQQRVRRSY</sequence>
<accession>A0AAW0BA06</accession>
<protein>
    <submittedName>
        <fullName evidence="2">Uncharacterized protein</fullName>
    </submittedName>
</protein>
<evidence type="ECO:0000313" key="3">
    <source>
        <dbReference type="Proteomes" id="UP001362999"/>
    </source>
</evidence>
<feature type="compositionally biased region" description="Low complexity" evidence="1">
    <location>
        <begin position="1"/>
        <end position="16"/>
    </location>
</feature>
<feature type="compositionally biased region" description="Pro residues" evidence="1">
    <location>
        <begin position="150"/>
        <end position="161"/>
    </location>
</feature>
<feature type="compositionally biased region" description="Basic residues" evidence="1">
    <location>
        <begin position="96"/>
        <end position="123"/>
    </location>
</feature>
<reference evidence="2 3" key="1">
    <citation type="journal article" date="2024" name="J Genomics">
        <title>Draft genome sequencing and assembly of Favolaschia claudopus CIRM-BRFM 2984 isolated from oak limbs.</title>
        <authorList>
            <person name="Navarro D."/>
            <person name="Drula E."/>
            <person name="Chaduli D."/>
            <person name="Cazenave R."/>
            <person name="Ahrendt S."/>
            <person name="Wang J."/>
            <person name="Lipzen A."/>
            <person name="Daum C."/>
            <person name="Barry K."/>
            <person name="Grigoriev I.V."/>
            <person name="Favel A."/>
            <person name="Rosso M.N."/>
            <person name="Martin F."/>
        </authorList>
    </citation>
    <scope>NUCLEOTIDE SEQUENCE [LARGE SCALE GENOMIC DNA]</scope>
    <source>
        <strain evidence="2 3">CIRM-BRFM 2984</strain>
    </source>
</reference>
<feature type="region of interest" description="Disordered" evidence="1">
    <location>
        <begin position="1"/>
        <end position="54"/>
    </location>
</feature>
<feature type="region of interest" description="Disordered" evidence="1">
    <location>
        <begin position="95"/>
        <end position="123"/>
    </location>
</feature>
<evidence type="ECO:0000313" key="2">
    <source>
        <dbReference type="EMBL" id="KAK7022524.1"/>
    </source>
</evidence>
<name>A0AAW0BA06_9AGAR</name>
<keyword evidence="3" id="KW-1185">Reference proteome</keyword>
<proteinExistence type="predicted"/>
<comment type="caution">
    <text evidence="2">The sequence shown here is derived from an EMBL/GenBank/DDBJ whole genome shotgun (WGS) entry which is preliminary data.</text>
</comment>
<organism evidence="2 3">
    <name type="scientific">Favolaschia claudopus</name>
    <dbReference type="NCBI Taxonomy" id="2862362"/>
    <lineage>
        <taxon>Eukaryota</taxon>
        <taxon>Fungi</taxon>
        <taxon>Dikarya</taxon>
        <taxon>Basidiomycota</taxon>
        <taxon>Agaricomycotina</taxon>
        <taxon>Agaricomycetes</taxon>
        <taxon>Agaricomycetidae</taxon>
        <taxon>Agaricales</taxon>
        <taxon>Marasmiineae</taxon>
        <taxon>Mycenaceae</taxon>
        <taxon>Favolaschia</taxon>
    </lineage>
</organism>
<dbReference type="EMBL" id="JAWWNJ010000037">
    <property type="protein sequence ID" value="KAK7022524.1"/>
    <property type="molecule type" value="Genomic_DNA"/>
</dbReference>
<feature type="non-terminal residue" evidence="2">
    <location>
        <position position="210"/>
    </location>
</feature>
<dbReference type="AlphaFoldDB" id="A0AAW0BA06"/>
<gene>
    <name evidence="2" type="ORF">R3P38DRAFT_3539669</name>
</gene>
<evidence type="ECO:0000256" key="1">
    <source>
        <dbReference type="SAM" id="MobiDB-lite"/>
    </source>
</evidence>
<dbReference type="Proteomes" id="UP001362999">
    <property type="component" value="Unassembled WGS sequence"/>
</dbReference>
<feature type="region of interest" description="Disordered" evidence="1">
    <location>
        <begin position="150"/>
        <end position="187"/>
    </location>
</feature>